<proteinExistence type="predicted"/>
<gene>
    <name evidence="1" type="ORF">Syun_000728</name>
</gene>
<protein>
    <submittedName>
        <fullName evidence="1">Uncharacterized protein</fullName>
    </submittedName>
</protein>
<evidence type="ECO:0000313" key="1">
    <source>
        <dbReference type="EMBL" id="KAK9168588.1"/>
    </source>
</evidence>
<name>A0AAP0LDM9_9MAGN</name>
<keyword evidence="2" id="KW-1185">Reference proteome</keyword>
<dbReference type="EMBL" id="JBBNAF010000001">
    <property type="protein sequence ID" value="KAK9168588.1"/>
    <property type="molecule type" value="Genomic_DNA"/>
</dbReference>
<sequence>MEYEFAFIIVKHLKALDVHIVFSKDVDIITINIEERGLDMRIKIIEILQ</sequence>
<comment type="caution">
    <text evidence="1">The sequence shown here is derived from an EMBL/GenBank/DDBJ whole genome shotgun (WGS) entry which is preliminary data.</text>
</comment>
<reference evidence="1 2" key="1">
    <citation type="submission" date="2024-01" db="EMBL/GenBank/DDBJ databases">
        <title>Genome assemblies of Stephania.</title>
        <authorList>
            <person name="Yang L."/>
        </authorList>
    </citation>
    <scope>NUCLEOTIDE SEQUENCE [LARGE SCALE GENOMIC DNA]</scope>
    <source>
        <strain evidence="1">YNDBR</strain>
        <tissue evidence="1">Leaf</tissue>
    </source>
</reference>
<organism evidence="1 2">
    <name type="scientific">Stephania yunnanensis</name>
    <dbReference type="NCBI Taxonomy" id="152371"/>
    <lineage>
        <taxon>Eukaryota</taxon>
        <taxon>Viridiplantae</taxon>
        <taxon>Streptophyta</taxon>
        <taxon>Embryophyta</taxon>
        <taxon>Tracheophyta</taxon>
        <taxon>Spermatophyta</taxon>
        <taxon>Magnoliopsida</taxon>
        <taxon>Ranunculales</taxon>
        <taxon>Menispermaceae</taxon>
        <taxon>Menispermoideae</taxon>
        <taxon>Cissampelideae</taxon>
        <taxon>Stephania</taxon>
    </lineage>
</organism>
<dbReference type="AlphaFoldDB" id="A0AAP0LDM9"/>
<evidence type="ECO:0000313" key="2">
    <source>
        <dbReference type="Proteomes" id="UP001420932"/>
    </source>
</evidence>
<accession>A0AAP0LDM9</accession>
<dbReference type="Proteomes" id="UP001420932">
    <property type="component" value="Unassembled WGS sequence"/>
</dbReference>